<evidence type="ECO:0000313" key="5">
    <source>
        <dbReference type="Proteomes" id="UP000596660"/>
    </source>
</evidence>
<proteinExistence type="predicted"/>
<dbReference type="Gramene" id="AUR62033700-RA">
    <property type="protein sequence ID" value="AUR62033700-RA:cds"/>
    <property type="gene ID" value="AUR62033700"/>
</dbReference>
<name>A0A803MQZ9_CHEQI</name>
<evidence type="ECO:0000256" key="2">
    <source>
        <dbReference type="SAM" id="MobiDB-lite"/>
    </source>
</evidence>
<dbReference type="PANTHER" id="PTHR47718:SF13">
    <property type="entry name" value="OS09G0290500 PROTEIN"/>
    <property type="match status" value="1"/>
</dbReference>
<dbReference type="Pfam" id="PF03101">
    <property type="entry name" value="FAR1"/>
    <property type="match status" value="1"/>
</dbReference>
<evidence type="ECO:0000256" key="1">
    <source>
        <dbReference type="SAM" id="Coils"/>
    </source>
</evidence>
<feature type="region of interest" description="Disordered" evidence="2">
    <location>
        <begin position="438"/>
        <end position="459"/>
    </location>
</feature>
<dbReference type="InterPro" id="IPR004330">
    <property type="entry name" value="FAR1_DNA_bnd_dom"/>
</dbReference>
<dbReference type="EnsemblPlants" id="AUR62033700-RA">
    <property type="protein sequence ID" value="AUR62033700-RA:cds"/>
    <property type="gene ID" value="AUR62033700"/>
</dbReference>
<dbReference type="PANTHER" id="PTHR47718">
    <property type="entry name" value="OS01G0519700 PROTEIN"/>
    <property type="match status" value="1"/>
</dbReference>
<reference evidence="4" key="2">
    <citation type="submission" date="2021-03" db="UniProtKB">
        <authorList>
            <consortium name="EnsemblPlants"/>
        </authorList>
    </citation>
    <scope>IDENTIFICATION</scope>
</reference>
<evidence type="ECO:0000313" key="4">
    <source>
        <dbReference type="EnsemblPlants" id="AUR62033700-RA:cds"/>
    </source>
</evidence>
<keyword evidence="1" id="KW-0175">Coiled coil</keyword>
<dbReference type="AlphaFoldDB" id="A0A803MQZ9"/>
<reference evidence="4" key="1">
    <citation type="journal article" date="2017" name="Nature">
        <title>The genome of Chenopodium quinoa.</title>
        <authorList>
            <person name="Jarvis D.E."/>
            <person name="Ho Y.S."/>
            <person name="Lightfoot D.J."/>
            <person name="Schmoeckel S.M."/>
            <person name="Li B."/>
            <person name="Borm T.J.A."/>
            <person name="Ohyanagi H."/>
            <person name="Mineta K."/>
            <person name="Michell C.T."/>
            <person name="Saber N."/>
            <person name="Kharbatia N.M."/>
            <person name="Rupper R.R."/>
            <person name="Sharp A.R."/>
            <person name="Dally N."/>
            <person name="Boughton B.A."/>
            <person name="Woo Y.H."/>
            <person name="Gao G."/>
            <person name="Schijlen E.G.W.M."/>
            <person name="Guo X."/>
            <person name="Momin A.A."/>
            <person name="Negrao S."/>
            <person name="Al-Babili S."/>
            <person name="Gehring C."/>
            <person name="Roessner U."/>
            <person name="Jung C."/>
            <person name="Murphy K."/>
            <person name="Arold S.T."/>
            <person name="Gojobori T."/>
            <person name="van der Linden C.G."/>
            <person name="van Loo E.N."/>
            <person name="Jellen E.N."/>
            <person name="Maughan P.J."/>
            <person name="Tester M."/>
        </authorList>
    </citation>
    <scope>NUCLEOTIDE SEQUENCE [LARGE SCALE GENOMIC DNA]</scope>
    <source>
        <strain evidence="4">cv. PI 614886</strain>
    </source>
</reference>
<accession>A0A803MQZ9</accession>
<feature type="domain" description="FAR1" evidence="3">
    <location>
        <begin position="90"/>
        <end position="188"/>
    </location>
</feature>
<evidence type="ECO:0000259" key="3">
    <source>
        <dbReference type="Pfam" id="PF03101"/>
    </source>
</evidence>
<dbReference type="Proteomes" id="UP000596660">
    <property type="component" value="Unplaced"/>
</dbReference>
<sequence>MTVGSGECGDYVQKMEEMVEYDELMDEIVEYDRQMDEIIVDGNGDSGGSYTPDEKEHNTDVQNMVNMDCVRVDPPEVGMIFNSWQEADVFYNAYGKQEGFGVVLAQSAYKWVDGVKVKRATTWKCDYASKPDSRRRVGGKRVSRELEGEPVATKKSKKCGCGAKVYAGLLENGRWKLKNVVLQHTNHNPTPSKAMFVAKYRLDELEKVPYVKRRLQFGDDVERLADGNSALYLRGLITDFKIEETYRHCINALETQQVPNVPQKYILDRWHKDVYRKHTRVKVAYHDIFKTADVLRFDKMNFVFEAISYLASEKDEAFSMVIAGLRDLELKIKEIVKPTLPLSSVGEAMTDNTPQSSRNMAIACPTVFATPSSVGRSVIGGYGGAGTDGLDLTIADESQQTDLGVGIKDPPSNRGSGGVRASRFMTIFEEVCRQKEARRKYYEEKQRRKDRAKKKDDSV</sequence>
<feature type="coiled-coil region" evidence="1">
    <location>
        <begin position="14"/>
        <end position="41"/>
    </location>
</feature>
<keyword evidence="5" id="KW-1185">Reference proteome</keyword>
<organism evidence="4 5">
    <name type="scientific">Chenopodium quinoa</name>
    <name type="common">Quinoa</name>
    <dbReference type="NCBI Taxonomy" id="63459"/>
    <lineage>
        <taxon>Eukaryota</taxon>
        <taxon>Viridiplantae</taxon>
        <taxon>Streptophyta</taxon>
        <taxon>Embryophyta</taxon>
        <taxon>Tracheophyta</taxon>
        <taxon>Spermatophyta</taxon>
        <taxon>Magnoliopsida</taxon>
        <taxon>eudicotyledons</taxon>
        <taxon>Gunneridae</taxon>
        <taxon>Pentapetalae</taxon>
        <taxon>Caryophyllales</taxon>
        <taxon>Chenopodiaceae</taxon>
        <taxon>Chenopodioideae</taxon>
        <taxon>Atripliceae</taxon>
        <taxon>Chenopodium</taxon>
    </lineage>
</organism>
<protein>
    <recommendedName>
        <fullName evidence="3">FAR1 domain-containing protein</fullName>
    </recommendedName>
</protein>